<dbReference type="GO" id="GO:0016460">
    <property type="term" value="C:myosin II complex"/>
    <property type="evidence" value="ECO:0007669"/>
    <property type="project" value="TreeGrafter"/>
</dbReference>
<dbReference type="InterPro" id="IPR050230">
    <property type="entry name" value="CALM/Myosin/TropC-like"/>
</dbReference>
<dbReference type="SMART" id="SM00054">
    <property type="entry name" value="EFh"/>
    <property type="match status" value="2"/>
</dbReference>
<evidence type="ECO:0000313" key="9">
    <source>
        <dbReference type="Proteomes" id="UP000053776"/>
    </source>
</evidence>
<feature type="region of interest" description="Disordered" evidence="6">
    <location>
        <begin position="65"/>
        <end position="133"/>
    </location>
</feature>
<dbReference type="Gene3D" id="1.10.238.10">
    <property type="entry name" value="EF-hand"/>
    <property type="match status" value="2"/>
</dbReference>
<name>A0A0J9TF63_PLAVI</name>
<dbReference type="PANTHER" id="PTHR23048">
    <property type="entry name" value="MYOSIN LIGHT CHAIN 1, 3"/>
    <property type="match status" value="1"/>
</dbReference>
<dbReference type="InterPro" id="IPR002048">
    <property type="entry name" value="EF_hand_dom"/>
</dbReference>
<dbReference type="InterPro" id="IPR011992">
    <property type="entry name" value="EF-hand-dom_pair"/>
</dbReference>
<dbReference type="AlphaFoldDB" id="A0A0J9TF63"/>
<dbReference type="PROSITE" id="PS00018">
    <property type="entry name" value="EF_HAND_1"/>
    <property type="match status" value="1"/>
</dbReference>
<dbReference type="GO" id="GO:0005509">
    <property type="term" value="F:calcium ion binding"/>
    <property type="evidence" value="ECO:0007669"/>
    <property type="project" value="InterPro"/>
</dbReference>
<dbReference type="PANTHER" id="PTHR23048:SF0">
    <property type="entry name" value="CALMODULIN LIKE 3"/>
    <property type="match status" value="1"/>
</dbReference>
<keyword evidence="4" id="KW-0106">Calcium</keyword>
<dbReference type="OrthoDB" id="429467at2759"/>
<keyword evidence="5" id="KW-0007">Acetylation</keyword>
<feature type="domain" description="EF-hand" evidence="7">
    <location>
        <begin position="167"/>
        <end position="202"/>
    </location>
</feature>
<evidence type="ECO:0000259" key="7">
    <source>
        <dbReference type="PROSITE" id="PS50222"/>
    </source>
</evidence>
<dbReference type="PROSITE" id="PS50222">
    <property type="entry name" value="EF_HAND_2"/>
    <property type="match status" value="2"/>
</dbReference>
<feature type="domain" description="EF-hand" evidence="7">
    <location>
        <begin position="8"/>
        <end position="43"/>
    </location>
</feature>
<evidence type="ECO:0000256" key="1">
    <source>
        <dbReference type="ARBA" id="ARBA00020786"/>
    </source>
</evidence>
<protein>
    <recommendedName>
        <fullName evidence="1">Calmodulin</fullName>
    </recommendedName>
</protein>
<evidence type="ECO:0000256" key="2">
    <source>
        <dbReference type="ARBA" id="ARBA00022723"/>
    </source>
</evidence>
<dbReference type="InterPro" id="IPR018247">
    <property type="entry name" value="EF_Hand_1_Ca_BS"/>
</dbReference>
<keyword evidence="3" id="KW-0677">Repeat</keyword>
<dbReference type="SUPFAM" id="SSF47473">
    <property type="entry name" value="EF-hand"/>
    <property type="match status" value="1"/>
</dbReference>
<accession>A0A0J9TF63</accession>
<evidence type="ECO:0000256" key="4">
    <source>
        <dbReference type="ARBA" id="ARBA00022837"/>
    </source>
</evidence>
<proteinExistence type="predicted"/>
<gene>
    <name evidence="8" type="ORF">PVMG_02371</name>
</gene>
<sequence length="236" mass="27034">MQSSISQEKLQLMQKNFNLVDLNKDGKIAAEEFKTLLRLLGQTKTEKEMDEMVDKHFEDAPIGEEEQQDAAEAADKGGANEGTPSTAKQLGGQKNTAKTAPNHDRIKNLIAKLNNSKDEDKKKNSPNGQINRTGDVYAKNELINKKKKHINFETFLRIFLETYEEPLSVDELITSFEFFDKEKSGYLDEEKVRFILKNSEERLADEDMKLFLNSLNLRDKDKIDYVMLAKRLKNVA</sequence>
<feature type="compositionally biased region" description="Polar residues" evidence="6">
    <location>
        <begin position="83"/>
        <end position="99"/>
    </location>
</feature>
<reference evidence="8 9" key="1">
    <citation type="submission" date="2011-08" db="EMBL/GenBank/DDBJ databases">
        <title>The Genome Sequence of Plasmodium vivax Mauritania I.</title>
        <authorList>
            <consortium name="The Broad Institute Genome Sequencing Platform"/>
            <consortium name="The Broad Institute Genome Sequencing Center for Infectious Disease"/>
            <person name="Neafsey D."/>
            <person name="Carlton J."/>
            <person name="Barnwell J."/>
            <person name="Collins W."/>
            <person name="Escalante A."/>
            <person name="Mullikin J."/>
            <person name="Saul A."/>
            <person name="Guigo R."/>
            <person name="Camara F."/>
            <person name="Young S.K."/>
            <person name="Zeng Q."/>
            <person name="Gargeya S."/>
            <person name="Fitzgerald M."/>
            <person name="Haas B."/>
            <person name="Abouelleil A."/>
            <person name="Alvarado L."/>
            <person name="Arachchi H.M."/>
            <person name="Berlin A."/>
            <person name="Brown A."/>
            <person name="Chapman S.B."/>
            <person name="Chen Z."/>
            <person name="Dunbar C."/>
            <person name="Freedman E."/>
            <person name="Gearin G."/>
            <person name="Gellesch M."/>
            <person name="Goldberg J."/>
            <person name="Griggs A."/>
            <person name="Gujja S."/>
            <person name="Heiman D."/>
            <person name="Howarth C."/>
            <person name="Larson L."/>
            <person name="Lui A."/>
            <person name="MacDonald P.J.P."/>
            <person name="Montmayeur A."/>
            <person name="Murphy C."/>
            <person name="Neiman D."/>
            <person name="Pearson M."/>
            <person name="Priest M."/>
            <person name="Roberts A."/>
            <person name="Saif S."/>
            <person name="Shea T."/>
            <person name="Shenoy N."/>
            <person name="Sisk P."/>
            <person name="Stolte C."/>
            <person name="Sykes S."/>
            <person name="Wortman J."/>
            <person name="Nusbaum C."/>
            <person name="Birren B."/>
        </authorList>
    </citation>
    <scope>NUCLEOTIDE SEQUENCE [LARGE SCALE GENOMIC DNA]</scope>
    <source>
        <strain evidence="8 9">Mauritania I</strain>
    </source>
</reference>
<dbReference type="EMBL" id="KQ235026">
    <property type="protein sequence ID" value="KMZ94145.1"/>
    <property type="molecule type" value="Genomic_DNA"/>
</dbReference>
<evidence type="ECO:0000256" key="6">
    <source>
        <dbReference type="SAM" id="MobiDB-lite"/>
    </source>
</evidence>
<organism evidence="8 9">
    <name type="scientific">Plasmodium vivax Mauritania I</name>
    <dbReference type="NCBI Taxonomy" id="1035515"/>
    <lineage>
        <taxon>Eukaryota</taxon>
        <taxon>Sar</taxon>
        <taxon>Alveolata</taxon>
        <taxon>Apicomplexa</taxon>
        <taxon>Aconoidasida</taxon>
        <taxon>Haemosporida</taxon>
        <taxon>Plasmodiidae</taxon>
        <taxon>Plasmodium</taxon>
        <taxon>Plasmodium (Plasmodium)</taxon>
    </lineage>
</organism>
<dbReference type="Proteomes" id="UP000053776">
    <property type="component" value="Unassembled WGS sequence"/>
</dbReference>
<evidence type="ECO:0000313" key="8">
    <source>
        <dbReference type="EMBL" id="KMZ94145.1"/>
    </source>
</evidence>
<keyword evidence="2" id="KW-0479">Metal-binding</keyword>
<dbReference type="Pfam" id="PF13202">
    <property type="entry name" value="EF-hand_5"/>
    <property type="match status" value="1"/>
</dbReference>
<evidence type="ECO:0000256" key="3">
    <source>
        <dbReference type="ARBA" id="ARBA00022737"/>
    </source>
</evidence>
<evidence type="ECO:0000256" key="5">
    <source>
        <dbReference type="ARBA" id="ARBA00022990"/>
    </source>
</evidence>